<dbReference type="GO" id="GO:0008168">
    <property type="term" value="F:methyltransferase activity"/>
    <property type="evidence" value="ECO:0007669"/>
    <property type="project" value="UniProtKB-KW"/>
</dbReference>
<keyword evidence="2" id="KW-0489">Methyltransferase</keyword>
<dbReference type="SUPFAM" id="SSF103025">
    <property type="entry name" value="Folate-binding domain"/>
    <property type="match status" value="1"/>
</dbReference>
<reference evidence="2 3" key="1">
    <citation type="submission" date="2020-08" db="EMBL/GenBank/DDBJ databases">
        <title>Genomic Encyclopedia of Type Strains, Phase IV (KMG-IV): sequencing the most valuable type-strain genomes for metagenomic binning, comparative biology and taxonomic classification.</title>
        <authorList>
            <person name="Goeker M."/>
        </authorList>
    </citation>
    <scope>NUCLEOTIDE SEQUENCE [LARGE SCALE GENOMIC DNA]</scope>
    <source>
        <strain evidence="2 3">DSM 28570</strain>
    </source>
</reference>
<gene>
    <name evidence="2" type="ORF">HNQ81_000524</name>
</gene>
<keyword evidence="2" id="KW-0808">Transferase</keyword>
<keyword evidence="3" id="KW-1185">Reference proteome</keyword>
<dbReference type="InterPro" id="IPR027266">
    <property type="entry name" value="TrmE/GcvT-like"/>
</dbReference>
<evidence type="ECO:0000313" key="3">
    <source>
        <dbReference type="Proteomes" id="UP000539642"/>
    </source>
</evidence>
<proteinExistence type="predicted"/>
<dbReference type="GO" id="GO:0032259">
    <property type="term" value="P:methylation"/>
    <property type="evidence" value="ECO:0007669"/>
    <property type="project" value="UniProtKB-KW"/>
</dbReference>
<dbReference type="Proteomes" id="UP000539642">
    <property type="component" value="Unassembled WGS sequence"/>
</dbReference>
<dbReference type="GO" id="GO:0004047">
    <property type="term" value="F:aminomethyltransferase activity"/>
    <property type="evidence" value="ECO:0007669"/>
    <property type="project" value="UniProtKB-EC"/>
</dbReference>
<name>A0A840UTU8_9BACT</name>
<sequence>MDESRTTPLHRWHLEHGANMARFGGYDMPLWYPAGARAEHLAVIEAAGIFDTSHMAVLGLRGDGARDLLQRSFTKDLDRCQGRDKGPLPVGRGVYGVFLAADGTVIDDAIVYRLDQAAWMVVVNAGMGALVGGHLERQGGAGVRITDYSDRLGKMDLQGPLAARILAAVLHDPGPVLAGMRYFSCKGGFGEIQTPMPVRLRDGTPLLLSRTGYTGEFGFELFVAGDRIEPLWQTVLAAGRDLGLLPCGLAARDSLRTGAVLPLSHQDIGPWPFVNNPWLFALPWGDGGKGFSKDFLGAQALRDDPGDAFTLPFAGFDPRKITVGKDTFVTDLRGDTIGQVLTCVTDMAIDRVGAIIVSKATPPAAGRPADFKPRGLSCGFIKVNRPLAIGDVVVITDGRRRIRVEIRNDIRPHRSARHPITSML</sequence>
<dbReference type="Gene3D" id="3.30.1360.120">
    <property type="entry name" value="Probable tRNA modification gtpase trme, domain 1"/>
    <property type="match status" value="1"/>
</dbReference>
<accession>A0A840UTU8</accession>
<protein>
    <submittedName>
        <fullName evidence="2">Aminomethyltransferase</fullName>
        <ecNumber evidence="2">2.1.2.10</ecNumber>
    </submittedName>
</protein>
<dbReference type="InterPro" id="IPR028896">
    <property type="entry name" value="GcvT/YgfZ/DmdA"/>
</dbReference>
<dbReference type="EMBL" id="JACHEO010000002">
    <property type="protein sequence ID" value="MBB5346814.1"/>
    <property type="molecule type" value="Genomic_DNA"/>
</dbReference>
<dbReference type="InterPro" id="IPR006222">
    <property type="entry name" value="GCVT_N"/>
</dbReference>
<dbReference type="PANTHER" id="PTHR43757:SF2">
    <property type="entry name" value="AMINOMETHYLTRANSFERASE, MITOCHONDRIAL"/>
    <property type="match status" value="1"/>
</dbReference>
<evidence type="ECO:0000259" key="1">
    <source>
        <dbReference type="Pfam" id="PF01571"/>
    </source>
</evidence>
<feature type="domain" description="GCVT N-terminal" evidence="1">
    <location>
        <begin position="9"/>
        <end position="269"/>
    </location>
</feature>
<dbReference type="AlphaFoldDB" id="A0A840UTU8"/>
<dbReference type="GO" id="GO:0005829">
    <property type="term" value="C:cytosol"/>
    <property type="evidence" value="ECO:0007669"/>
    <property type="project" value="TreeGrafter"/>
</dbReference>
<evidence type="ECO:0000313" key="2">
    <source>
        <dbReference type="EMBL" id="MBB5346814.1"/>
    </source>
</evidence>
<dbReference type="Pfam" id="PF01571">
    <property type="entry name" value="GCV_T"/>
    <property type="match status" value="1"/>
</dbReference>
<comment type="caution">
    <text evidence="2">The sequence shown here is derived from an EMBL/GenBank/DDBJ whole genome shotgun (WGS) entry which is preliminary data.</text>
</comment>
<dbReference type="RefSeq" id="WP_183348041.1">
    <property type="nucleotide sequence ID" value="NZ_JACHEO010000002.1"/>
</dbReference>
<dbReference type="PANTHER" id="PTHR43757">
    <property type="entry name" value="AMINOMETHYLTRANSFERASE"/>
    <property type="match status" value="1"/>
</dbReference>
<dbReference type="EC" id="2.1.2.10" evidence="2"/>
<organism evidence="2 3">
    <name type="scientific">Desulfoprunum benzoelyticum</name>
    <dbReference type="NCBI Taxonomy" id="1506996"/>
    <lineage>
        <taxon>Bacteria</taxon>
        <taxon>Pseudomonadati</taxon>
        <taxon>Thermodesulfobacteriota</taxon>
        <taxon>Desulfobulbia</taxon>
        <taxon>Desulfobulbales</taxon>
        <taxon>Desulfobulbaceae</taxon>
        <taxon>Desulfoprunum</taxon>
    </lineage>
</organism>